<name>A0A413SZF9_9BACT</name>
<feature type="compositionally biased region" description="Basic and acidic residues" evidence="1">
    <location>
        <begin position="1"/>
        <end position="21"/>
    </location>
</feature>
<dbReference type="EMBL" id="QSFT01000016">
    <property type="protein sequence ID" value="RHA75393.1"/>
    <property type="molecule type" value="Genomic_DNA"/>
</dbReference>
<evidence type="ECO:0000313" key="2">
    <source>
        <dbReference type="EMBL" id="RHA75393.1"/>
    </source>
</evidence>
<gene>
    <name evidence="2" type="ORF">DW921_08745</name>
</gene>
<accession>A0A413SZF9</accession>
<sequence>MRQKEVKTEKREQKTESEKPKRWLRHTPEGYQFTEAEYALNALGNFLTLIACGKIKLSWSDEMQLKRLTKYLVRMLFKGPWRSVRKKILED</sequence>
<dbReference type="GeneID" id="78404780"/>
<organism evidence="2 3">
    <name type="scientific">Phocaeicola coprophilus</name>
    <dbReference type="NCBI Taxonomy" id="387090"/>
    <lineage>
        <taxon>Bacteria</taxon>
        <taxon>Pseudomonadati</taxon>
        <taxon>Bacteroidota</taxon>
        <taxon>Bacteroidia</taxon>
        <taxon>Bacteroidales</taxon>
        <taxon>Bacteroidaceae</taxon>
        <taxon>Phocaeicola</taxon>
    </lineage>
</organism>
<evidence type="ECO:0000313" key="3">
    <source>
        <dbReference type="Proteomes" id="UP000283855"/>
    </source>
</evidence>
<reference evidence="2 3" key="1">
    <citation type="submission" date="2018-08" db="EMBL/GenBank/DDBJ databases">
        <title>A genome reference for cultivated species of the human gut microbiota.</title>
        <authorList>
            <person name="Zou Y."/>
            <person name="Xue W."/>
            <person name="Luo G."/>
        </authorList>
    </citation>
    <scope>NUCLEOTIDE SEQUENCE [LARGE SCALE GENOMIC DNA]</scope>
    <source>
        <strain evidence="2 3">AM42-38</strain>
    </source>
</reference>
<dbReference type="RefSeq" id="WP_008140862.1">
    <property type="nucleotide sequence ID" value="NZ_CABJGD010000016.1"/>
</dbReference>
<protein>
    <submittedName>
        <fullName evidence="2">Uncharacterized protein</fullName>
    </submittedName>
</protein>
<evidence type="ECO:0000256" key="1">
    <source>
        <dbReference type="SAM" id="MobiDB-lite"/>
    </source>
</evidence>
<comment type="caution">
    <text evidence="2">The sequence shown here is derived from an EMBL/GenBank/DDBJ whole genome shotgun (WGS) entry which is preliminary data.</text>
</comment>
<dbReference type="Proteomes" id="UP000283855">
    <property type="component" value="Unassembled WGS sequence"/>
</dbReference>
<feature type="region of interest" description="Disordered" evidence="1">
    <location>
        <begin position="1"/>
        <end position="23"/>
    </location>
</feature>
<proteinExistence type="predicted"/>
<dbReference type="AlphaFoldDB" id="A0A413SZF9"/>